<reference evidence="2 3" key="1">
    <citation type="submission" date="2021-06" db="EMBL/GenBank/DDBJ databases">
        <title>Whole genome sequences of Flavobacterium sp. KK2020170 and assembly.</title>
        <authorList>
            <person name="Kitahara K."/>
            <person name="Miyoshi S."/>
            <person name="Uesaka K."/>
        </authorList>
    </citation>
    <scope>NUCLEOTIDE SEQUENCE [LARGE SCALE GENOMIC DNA]</scope>
    <source>
        <strain evidence="2 3">KK2020170</strain>
    </source>
</reference>
<dbReference type="Proteomes" id="UP000825258">
    <property type="component" value="Chromosome"/>
</dbReference>
<evidence type="ECO:0000313" key="2">
    <source>
        <dbReference type="EMBL" id="BCY29391.1"/>
    </source>
</evidence>
<organism evidence="2 3">
    <name type="scientific">Flavobacterium okayamense</name>
    <dbReference type="NCBI Taxonomy" id="2830782"/>
    <lineage>
        <taxon>Bacteria</taxon>
        <taxon>Pseudomonadati</taxon>
        <taxon>Bacteroidota</taxon>
        <taxon>Flavobacteriia</taxon>
        <taxon>Flavobacteriales</taxon>
        <taxon>Flavobacteriaceae</taxon>
        <taxon>Flavobacterium</taxon>
    </lineage>
</organism>
<gene>
    <name evidence="2" type="ORF">KK2020170_22590</name>
</gene>
<dbReference type="SUPFAM" id="SSF159888">
    <property type="entry name" value="YdhG-like"/>
    <property type="match status" value="1"/>
</dbReference>
<dbReference type="InterPro" id="IPR014922">
    <property type="entry name" value="YdhG-like"/>
</dbReference>
<evidence type="ECO:0000259" key="1">
    <source>
        <dbReference type="Pfam" id="PF08818"/>
    </source>
</evidence>
<feature type="domain" description="YdhG-like" evidence="1">
    <location>
        <begin position="16"/>
        <end position="111"/>
    </location>
</feature>
<evidence type="ECO:0000313" key="3">
    <source>
        <dbReference type="Proteomes" id="UP000825258"/>
    </source>
</evidence>
<dbReference type="EMBL" id="AP024749">
    <property type="protein sequence ID" value="BCY29391.1"/>
    <property type="molecule type" value="Genomic_DNA"/>
</dbReference>
<accession>A0ABM7SF44</accession>
<proteinExistence type="predicted"/>
<dbReference type="Pfam" id="PF08818">
    <property type="entry name" value="DUF1801"/>
    <property type="match status" value="1"/>
</dbReference>
<dbReference type="Gene3D" id="3.90.1150.200">
    <property type="match status" value="1"/>
</dbReference>
<name>A0ABM7SF44_9FLAO</name>
<sequence length="115" mass="13812">MNPVEEYILKQPQSFQDIMLYVINVVENELEETELLFKWGIPYFYYKKKPFLYMAPNKKRYVDLGFTRGYQLVLNQEILIGEKRNTVKSLRYSSLEEINHEILLSVIHEAITLYK</sequence>
<protein>
    <recommendedName>
        <fullName evidence="1">YdhG-like domain-containing protein</fullName>
    </recommendedName>
</protein>
<keyword evidence="3" id="KW-1185">Reference proteome</keyword>
<dbReference type="RefSeq" id="WP_221258475.1">
    <property type="nucleotide sequence ID" value="NZ_AP024749.1"/>
</dbReference>